<keyword evidence="2" id="KW-1185">Reference proteome</keyword>
<name>A0ACA9S3H8_9GLOM</name>
<accession>A0ACA9S3H8</accession>
<evidence type="ECO:0000313" key="1">
    <source>
        <dbReference type="EMBL" id="CAG8824506.1"/>
    </source>
</evidence>
<feature type="non-terminal residue" evidence="1">
    <location>
        <position position="298"/>
    </location>
</feature>
<proteinExistence type="predicted"/>
<sequence>FNEGIGLMHIKAYGFDDNLILSGANLSHDYFNNRQDRYMLFTNVTNLNNYFEDLIKTIATFSFTLKPDKNSFKLVLSDIPDPSSQSRLFKKQASLVMKCFIEKWMKKQDIQLNQLEQFDTIIFPVIQMAPFSIRQDENATLYILDTITKYNNYYHNEDEYWQVFFTSGYFNFTQKYKERILNSSAKFRLLAASPEANGFYHSKGISKYIPMAYTFLEYQFFNDIIRYGKSHLIKIEEYKRSNWTFHAKGLWCYMNRQKWPSLTIIGSSNYGYRSTERDLEAQVILVTTNDSLRKALHD</sequence>
<organism evidence="1 2">
    <name type="scientific">Racocetra persica</name>
    <dbReference type="NCBI Taxonomy" id="160502"/>
    <lineage>
        <taxon>Eukaryota</taxon>
        <taxon>Fungi</taxon>
        <taxon>Fungi incertae sedis</taxon>
        <taxon>Mucoromycota</taxon>
        <taxon>Glomeromycotina</taxon>
        <taxon>Glomeromycetes</taxon>
        <taxon>Diversisporales</taxon>
        <taxon>Gigasporaceae</taxon>
        <taxon>Racocetra</taxon>
    </lineage>
</organism>
<comment type="caution">
    <text evidence="1">The sequence shown here is derived from an EMBL/GenBank/DDBJ whole genome shotgun (WGS) entry which is preliminary data.</text>
</comment>
<dbReference type="Proteomes" id="UP000789920">
    <property type="component" value="Unassembled WGS sequence"/>
</dbReference>
<dbReference type="EMBL" id="CAJVQC010089042">
    <property type="protein sequence ID" value="CAG8824506.1"/>
    <property type="molecule type" value="Genomic_DNA"/>
</dbReference>
<feature type="non-terminal residue" evidence="1">
    <location>
        <position position="1"/>
    </location>
</feature>
<protein>
    <submittedName>
        <fullName evidence="1">18069_t:CDS:1</fullName>
    </submittedName>
</protein>
<evidence type="ECO:0000313" key="2">
    <source>
        <dbReference type="Proteomes" id="UP000789920"/>
    </source>
</evidence>
<gene>
    <name evidence="1" type="ORF">RPERSI_LOCUS26265</name>
</gene>
<reference evidence="1" key="1">
    <citation type="submission" date="2021-06" db="EMBL/GenBank/DDBJ databases">
        <authorList>
            <person name="Kallberg Y."/>
            <person name="Tangrot J."/>
            <person name="Rosling A."/>
        </authorList>
    </citation>
    <scope>NUCLEOTIDE SEQUENCE</scope>
    <source>
        <strain evidence="1">MA461A</strain>
    </source>
</reference>